<gene>
    <name evidence="8" type="ORF">TT172_LOCUS1762</name>
</gene>
<feature type="region of interest" description="Disordered" evidence="5">
    <location>
        <begin position="68"/>
        <end position="93"/>
    </location>
</feature>
<accession>A0A3S4EYD3</accession>
<dbReference type="PROSITE" id="PS50280">
    <property type="entry name" value="SET"/>
    <property type="match status" value="1"/>
</dbReference>
<dbReference type="PROSITE" id="PS50865">
    <property type="entry name" value="ZF_MYND_2"/>
    <property type="match status" value="1"/>
</dbReference>
<keyword evidence="2 4" id="KW-0863">Zinc-finger</keyword>
<dbReference type="SMART" id="SM00317">
    <property type="entry name" value="SET"/>
    <property type="match status" value="1"/>
</dbReference>
<name>A0A3S4EYD3_9PEZI</name>
<dbReference type="PANTHER" id="PTHR12197:SF251">
    <property type="entry name" value="EG:BACR7C10.4 PROTEIN"/>
    <property type="match status" value="1"/>
</dbReference>
<evidence type="ECO:0000313" key="9">
    <source>
        <dbReference type="Proteomes" id="UP000289323"/>
    </source>
</evidence>
<dbReference type="InterPro" id="IPR046341">
    <property type="entry name" value="SET_dom_sf"/>
</dbReference>
<proteinExistence type="predicted"/>
<organism evidence="8 9">
    <name type="scientific">Thermothielavioides terrestris</name>
    <dbReference type="NCBI Taxonomy" id="2587410"/>
    <lineage>
        <taxon>Eukaryota</taxon>
        <taxon>Fungi</taxon>
        <taxon>Dikarya</taxon>
        <taxon>Ascomycota</taxon>
        <taxon>Pezizomycotina</taxon>
        <taxon>Sordariomycetes</taxon>
        <taxon>Sordariomycetidae</taxon>
        <taxon>Sordariales</taxon>
        <taxon>Chaetomiaceae</taxon>
        <taxon>Thermothielavioides</taxon>
    </lineage>
</organism>
<evidence type="ECO:0000259" key="6">
    <source>
        <dbReference type="PROSITE" id="PS50280"/>
    </source>
</evidence>
<dbReference type="InterPro" id="IPR001214">
    <property type="entry name" value="SET_dom"/>
</dbReference>
<evidence type="ECO:0000256" key="3">
    <source>
        <dbReference type="ARBA" id="ARBA00022833"/>
    </source>
</evidence>
<evidence type="ECO:0000259" key="7">
    <source>
        <dbReference type="PROSITE" id="PS50865"/>
    </source>
</evidence>
<dbReference type="Gene3D" id="6.10.140.2220">
    <property type="match status" value="1"/>
</dbReference>
<evidence type="ECO:0000256" key="2">
    <source>
        <dbReference type="ARBA" id="ARBA00022771"/>
    </source>
</evidence>
<evidence type="ECO:0000256" key="1">
    <source>
        <dbReference type="ARBA" id="ARBA00022723"/>
    </source>
</evidence>
<dbReference type="Proteomes" id="UP000289323">
    <property type="component" value="Unassembled WGS sequence"/>
</dbReference>
<reference evidence="8 9" key="1">
    <citation type="submission" date="2018-04" db="EMBL/GenBank/DDBJ databases">
        <authorList>
            <person name="Huttner S."/>
            <person name="Dainat J."/>
        </authorList>
    </citation>
    <scope>NUCLEOTIDE SEQUENCE [LARGE SCALE GENOMIC DNA]</scope>
</reference>
<dbReference type="CDD" id="cd20071">
    <property type="entry name" value="SET_SMYD"/>
    <property type="match status" value="1"/>
</dbReference>
<evidence type="ECO:0000313" key="8">
    <source>
        <dbReference type="EMBL" id="SPQ19343.1"/>
    </source>
</evidence>
<dbReference type="EMBL" id="OUUZ01000001">
    <property type="protein sequence ID" value="SPQ19343.1"/>
    <property type="molecule type" value="Genomic_DNA"/>
</dbReference>
<dbReference type="Pfam" id="PF00856">
    <property type="entry name" value="SET"/>
    <property type="match status" value="1"/>
</dbReference>
<dbReference type="PANTHER" id="PTHR12197">
    <property type="entry name" value="HISTONE-LYSINE N-METHYLTRANSFERASE SMYD"/>
    <property type="match status" value="1"/>
</dbReference>
<dbReference type="InterPro" id="IPR050869">
    <property type="entry name" value="H3K4_H4K5_MeTrfase"/>
</dbReference>
<dbReference type="GO" id="GO:0008270">
    <property type="term" value="F:zinc ion binding"/>
    <property type="evidence" value="ECO:0007669"/>
    <property type="project" value="UniProtKB-KW"/>
</dbReference>
<dbReference type="Gene3D" id="2.170.270.10">
    <property type="entry name" value="SET domain"/>
    <property type="match status" value="1"/>
</dbReference>
<evidence type="ECO:0000256" key="5">
    <source>
        <dbReference type="SAM" id="MobiDB-lite"/>
    </source>
</evidence>
<dbReference type="Gene3D" id="1.10.220.160">
    <property type="match status" value="1"/>
</dbReference>
<dbReference type="InterPro" id="IPR002893">
    <property type="entry name" value="Znf_MYND"/>
</dbReference>
<dbReference type="AlphaFoldDB" id="A0A3S4EYD3"/>
<dbReference type="SUPFAM" id="SSF82199">
    <property type="entry name" value="SET domain"/>
    <property type="match status" value="1"/>
</dbReference>
<evidence type="ECO:0000256" key="4">
    <source>
        <dbReference type="PROSITE-ProRule" id="PRU00134"/>
    </source>
</evidence>
<protein>
    <submittedName>
        <fullName evidence="8">A504c6dc-b5d4-4489-9d31-48b1358f83d2</fullName>
    </submittedName>
</protein>
<feature type="region of interest" description="Disordered" evidence="5">
    <location>
        <begin position="1"/>
        <end position="27"/>
    </location>
</feature>
<feature type="compositionally biased region" description="Low complexity" evidence="5">
    <location>
        <begin position="69"/>
        <end position="93"/>
    </location>
</feature>
<keyword evidence="1" id="KW-0479">Metal-binding</keyword>
<dbReference type="Pfam" id="PF01753">
    <property type="entry name" value="zf-MYND"/>
    <property type="match status" value="1"/>
</dbReference>
<dbReference type="GO" id="GO:0005634">
    <property type="term" value="C:nucleus"/>
    <property type="evidence" value="ECO:0007669"/>
    <property type="project" value="TreeGrafter"/>
</dbReference>
<keyword evidence="3" id="KW-0862">Zinc</keyword>
<feature type="domain" description="SET" evidence="6">
    <location>
        <begin position="7"/>
        <end position="286"/>
    </location>
</feature>
<feature type="domain" description="MYND-type" evidence="7">
    <location>
        <begin position="60"/>
        <end position="126"/>
    </location>
</feature>
<sequence>MPPQLPPGVRVHHDHTTTPSPGSKRRSLIATRSFAPGTPIATFSNPLLALPDGATMRTTCNYCLRVGASSSSSSTTDNNKNNSSSGDGSSSSNGTPLRACTACKAAVYCGAACQRAHWRAVHRAECKMFSRVRESAGKEWLPTPVRAVAQVLMLLKGGDAAATEAFGGGGGGGAWELEGNVEGFRADEALWRDFELQAAAAAVYAGLLESEETLEKAREVLCKIQTNAFNRLDADTGLSGIFLDVGLAMVNHSCVPNAFIGFDRRTAVLRAERPIQEGEEITISYIDNALPKSARQEALRLYHFRCDCPRCRDDLDVYEVCQTSPDIPLNSFSLQPDLSKLRSPPVDRSRVSKGEIEAIYNKWQSLDKPKGDDEEEHVNLARARWELCRPLIEAKLWAVEPLPTTILELATCWQTSYKMVVYALPLLCFLCTQCDPFKLVAPFMPARIKSIVAVVKLLAVTGELTASGALATRCSHEGVVGTLAMADQVSMCEALLRLAVHHGSIGAAEDWDVLKQAKSMLEDVESLEGRDQESALVRAWATDPEDPDGAAFFERQVLSPVNSLASFAIEILETTLRGKGLVKK</sequence>